<dbReference type="EMBL" id="JAWDGP010001675">
    <property type="protein sequence ID" value="KAK3789439.1"/>
    <property type="molecule type" value="Genomic_DNA"/>
</dbReference>
<dbReference type="PANTHER" id="PTHR46138">
    <property type="entry name" value="PROTEIN DR1"/>
    <property type="match status" value="1"/>
</dbReference>
<comment type="caution">
    <text evidence="9">The sequence shown here is derived from an EMBL/GenBank/DDBJ whole genome shotgun (WGS) entry which is preliminary data.</text>
</comment>
<dbReference type="SUPFAM" id="SSF47113">
    <property type="entry name" value="Histone-fold"/>
    <property type="match status" value="1"/>
</dbReference>
<dbReference type="PANTHER" id="PTHR46138:SF1">
    <property type="entry name" value="PROTEIN DR1"/>
    <property type="match status" value="1"/>
</dbReference>
<dbReference type="GO" id="GO:0051123">
    <property type="term" value="P:RNA polymerase II preinitiation complex assembly"/>
    <property type="evidence" value="ECO:0007669"/>
    <property type="project" value="TreeGrafter"/>
</dbReference>
<evidence type="ECO:0000256" key="2">
    <source>
        <dbReference type="ARBA" id="ARBA00009245"/>
    </source>
</evidence>
<comment type="subcellular location">
    <subcellularLocation>
        <location evidence="1">Nucleus</location>
    </subcellularLocation>
</comment>
<keyword evidence="10" id="KW-1185">Reference proteome</keyword>
<evidence type="ECO:0000256" key="7">
    <source>
        <dbReference type="SAM" id="MobiDB-lite"/>
    </source>
</evidence>
<dbReference type="GO" id="GO:0046982">
    <property type="term" value="F:protein heterodimerization activity"/>
    <property type="evidence" value="ECO:0007669"/>
    <property type="project" value="InterPro"/>
</dbReference>
<dbReference type="GO" id="GO:0016251">
    <property type="term" value="F:RNA polymerase II general transcription initiation factor activity"/>
    <property type="evidence" value="ECO:0007669"/>
    <property type="project" value="TreeGrafter"/>
</dbReference>
<dbReference type="AlphaFoldDB" id="A0AAE1AK77"/>
<organism evidence="9 10">
    <name type="scientific">Elysia crispata</name>
    <name type="common">lettuce slug</name>
    <dbReference type="NCBI Taxonomy" id="231223"/>
    <lineage>
        <taxon>Eukaryota</taxon>
        <taxon>Metazoa</taxon>
        <taxon>Spiralia</taxon>
        <taxon>Lophotrochozoa</taxon>
        <taxon>Mollusca</taxon>
        <taxon>Gastropoda</taxon>
        <taxon>Heterobranchia</taxon>
        <taxon>Euthyneura</taxon>
        <taxon>Panpulmonata</taxon>
        <taxon>Sacoglossa</taxon>
        <taxon>Placobranchoidea</taxon>
        <taxon>Plakobranchidae</taxon>
        <taxon>Elysia</taxon>
    </lineage>
</organism>
<dbReference type="Pfam" id="PF00808">
    <property type="entry name" value="CBFD_NFYB_HMF"/>
    <property type="match status" value="1"/>
</dbReference>
<feature type="domain" description="Transcription factor CBF/NF-Y/archaeal histone" evidence="8">
    <location>
        <begin position="67"/>
        <end position="130"/>
    </location>
</feature>
<keyword evidence="4" id="KW-0539">Nucleus</keyword>
<dbReference type="InterPro" id="IPR009072">
    <property type="entry name" value="Histone-fold"/>
</dbReference>
<protein>
    <recommendedName>
        <fullName evidence="3">Protein Dr1</fullName>
    </recommendedName>
    <alternativeName>
        <fullName evidence="6">Down-regulator of transcription 1</fullName>
    </alternativeName>
    <alternativeName>
        <fullName evidence="5">Negative cofactor 2-beta</fullName>
    </alternativeName>
</protein>
<dbReference type="FunFam" id="1.10.20.10:FF:000019">
    <property type="entry name" value="Negative cofactor 2 beta"/>
    <property type="match status" value="1"/>
</dbReference>
<feature type="region of interest" description="Disordered" evidence="7">
    <location>
        <begin position="207"/>
        <end position="226"/>
    </location>
</feature>
<evidence type="ECO:0000259" key="8">
    <source>
        <dbReference type="Pfam" id="PF00808"/>
    </source>
</evidence>
<dbReference type="CDD" id="cd22905">
    <property type="entry name" value="HFD_Dr1"/>
    <property type="match status" value="1"/>
</dbReference>
<dbReference type="GO" id="GO:0000122">
    <property type="term" value="P:negative regulation of transcription by RNA polymerase II"/>
    <property type="evidence" value="ECO:0007669"/>
    <property type="project" value="InterPro"/>
</dbReference>
<evidence type="ECO:0000256" key="6">
    <source>
        <dbReference type="ARBA" id="ARBA00032651"/>
    </source>
</evidence>
<reference evidence="9" key="1">
    <citation type="journal article" date="2023" name="G3 (Bethesda)">
        <title>A reference genome for the long-term kleptoplast-retaining sea slug Elysia crispata morphotype clarki.</title>
        <authorList>
            <person name="Eastman K.E."/>
            <person name="Pendleton A.L."/>
            <person name="Shaikh M.A."/>
            <person name="Suttiyut T."/>
            <person name="Ogas R."/>
            <person name="Tomko P."/>
            <person name="Gavelis G."/>
            <person name="Widhalm J.R."/>
            <person name="Wisecaver J.H."/>
        </authorList>
    </citation>
    <scope>NUCLEOTIDE SEQUENCE</scope>
    <source>
        <strain evidence="9">ECLA1</strain>
    </source>
</reference>
<dbReference type="GO" id="GO:0017054">
    <property type="term" value="C:negative cofactor 2 complex"/>
    <property type="evidence" value="ECO:0007669"/>
    <property type="project" value="InterPro"/>
</dbReference>
<evidence type="ECO:0000256" key="3">
    <source>
        <dbReference type="ARBA" id="ARBA00018742"/>
    </source>
</evidence>
<sequence length="226" mass="25951">MNLEIFSLTLIKLYNSDDTSCTETKQNLYLHSLEKRADKTSGFWMAEVREGSDPRDPNQQTPEDDLSVPRAALNKMIKELLPNIRVANDARELILNCCTEFIHLISSEANEACAKQNKKTISPDHILNALENLGFGAYKAEAKAVLKEAKAVAAKKRRGSSRLEHLGIPEEELLRQQQELFEKARQEQALLEQQQWMQMQQALQQQQLLQQQQQMQQQHDDSEDYS</sequence>
<dbReference type="InterPro" id="IPR042225">
    <property type="entry name" value="Ncb2"/>
</dbReference>
<feature type="compositionally biased region" description="Low complexity" evidence="7">
    <location>
        <begin position="207"/>
        <end position="217"/>
    </location>
</feature>
<comment type="similarity">
    <text evidence="2">Belongs to the NC2 beta/DR1 family.</text>
</comment>
<dbReference type="Gene3D" id="1.10.20.10">
    <property type="entry name" value="Histone, subunit A"/>
    <property type="match status" value="1"/>
</dbReference>
<dbReference type="Proteomes" id="UP001283361">
    <property type="component" value="Unassembled WGS sequence"/>
</dbReference>
<dbReference type="GO" id="GO:0017025">
    <property type="term" value="F:TBP-class protein binding"/>
    <property type="evidence" value="ECO:0007669"/>
    <property type="project" value="TreeGrafter"/>
</dbReference>
<accession>A0AAE1AK77</accession>
<evidence type="ECO:0000313" key="9">
    <source>
        <dbReference type="EMBL" id="KAK3789439.1"/>
    </source>
</evidence>
<evidence type="ECO:0000256" key="1">
    <source>
        <dbReference type="ARBA" id="ARBA00004123"/>
    </source>
</evidence>
<evidence type="ECO:0000256" key="4">
    <source>
        <dbReference type="ARBA" id="ARBA00023242"/>
    </source>
</evidence>
<evidence type="ECO:0000313" key="10">
    <source>
        <dbReference type="Proteomes" id="UP001283361"/>
    </source>
</evidence>
<dbReference type="InterPro" id="IPR003958">
    <property type="entry name" value="CBFA_NFYB_domain"/>
</dbReference>
<evidence type="ECO:0000256" key="5">
    <source>
        <dbReference type="ARBA" id="ARBA00030451"/>
    </source>
</evidence>
<gene>
    <name evidence="9" type="ORF">RRG08_035134</name>
</gene>
<name>A0AAE1AK77_9GAST</name>
<proteinExistence type="inferred from homology"/>